<sequence length="88" mass="10283">MRFWSEPFLKWLPEGGVQVYLYRFKVAAEGERIPVIIAAGDDQEAFQLVDTELEKYFLRMPDVEDVTLYEKKRIGKGGGYVLYEEEQS</sequence>
<keyword evidence="2" id="KW-1185">Reference proteome</keyword>
<name>A0A1G6MMD8_9BACL</name>
<evidence type="ECO:0000313" key="1">
    <source>
        <dbReference type="EMBL" id="SDC56125.1"/>
    </source>
</evidence>
<evidence type="ECO:0008006" key="3">
    <source>
        <dbReference type="Google" id="ProtNLM"/>
    </source>
</evidence>
<proteinExistence type="predicted"/>
<organism evidence="1 2">
    <name type="scientific">Melghirimyces thermohalophilus</name>
    <dbReference type="NCBI Taxonomy" id="1236220"/>
    <lineage>
        <taxon>Bacteria</taxon>
        <taxon>Bacillati</taxon>
        <taxon>Bacillota</taxon>
        <taxon>Bacilli</taxon>
        <taxon>Bacillales</taxon>
        <taxon>Thermoactinomycetaceae</taxon>
        <taxon>Melghirimyces</taxon>
    </lineage>
</organism>
<dbReference type="AlphaFoldDB" id="A0A1G6MMD8"/>
<evidence type="ECO:0000313" key="2">
    <source>
        <dbReference type="Proteomes" id="UP000199387"/>
    </source>
</evidence>
<dbReference type="EMBL" id="FMZA01000010">
    <property type="protein sequence ID" value="SDC56125.1"/>
    <property type="molecule type" value="Genomic_DNA"/>
</dbReference>
<gene>
    <name evidence="1" type="ORF">SAMN04488112_11034</name>
</gene>
<protein>
    <recommendedName>
        <fullName evidence="3">DUF3906 family protein</fullName>
    </recommendedName>
</protein>
<dbReference type="STRING" id="1236220.SAMN04488112_11034"/>
<dbReference type="Proteomes" id="UP000199387">
    <property type="component" value="Unassembled WGS sequence"/>
</dbReference>
<dbReference type="InterPro" id="IPR024998">
    <property type="entry name" value="DUF3906"/>
</dbReference>
<dbReference type="Pfam" id="PF13046">
    <property type="entry name" value="DUF3906"/>
    <property type="match status" value="1"/>
</dbReference>
<accession>A0A1G6MMD8</accession>
<reference evidence="1 2" key="1">
    <citation type="submission" date="2016-10" db="EMBL/GenBank/DDBJ databases">
        <authorList>
            <person name="de Groot N.N."/>
        </authorList>
    </citation>
    <scope>NUCLEOTIDE SEQUENCE [LARGE SCALE GENOMIC DNA]</scope>
    <source>
        <strain evidence="1 2">DSM 45514</strain>
    </source>
</reference>